<accession>K2NKT9</accession>
<evidence type="ECO:0000313" key="2">
    <source>
        <dbReference type="EMBL" id="EKF29507.1"/>
    </source>
</evidence>
<feature type="compositionally biased region" description="Polar residues" evidence="1">
    <location>
        <begin position="1"/>
        <end position="19"/>
    </location>
</feature>
<name>K2NKT9_TRYCR</name>
<reference evidence="2 3" key="1">
    <citation type="journal article" date="2012" name="BMC Genomics">
        <title>Comparative genomic analysis of human infective Trypanosoma cruzi lineages with the bat-restricted subspecies T. cruzi marinkellei.</title>
        <authorList>
            <person name="Franzen O."/>
            <person name="Talavera-Lopez C."/>
            <person name="Ochaya S."/>
            <person name="Butler C.E."/>
            <person name="Messenger L.A."/>
            <person name="Lewis M.D."/>
            <person name="Llewellyn M.S."/>
            <person name="Marinkelle C.J."/>
            <person name="Tyler K.M."/>
            <person name="Miles M.A."/>
            <person name="Andersson B."/>
        </authorList>
    </citation>
    <scope>NUCLEOTIDE SEQUENCE [LARGE SCALE GENOMIC DNA]</scope>
    <source>
        <strain evidence="2 3">B7</strain>
    </source>
</reference>
<evidence type="ECO:0000256" key="1">
    <source>
        <dbReference type="SAM" id="MobiDB-lite"/>
    </source>
</evidence>
<dbReference type="AlphaFoldDB" id="K2NKT9"/>
<sequence length="65" mass="6338">MVGESATAQQLPANTSQGSVEKAAASKSHAVGGATGDGGTGCGSGLLPSLLLLLLGLWGLRLCEE</sequence>
<organism evidence="2 3">
    <name type="scientific">Trypanosoma cruzi marinkellei</name>
    <dbReference type="NCBI Taxonomy" id="85056"/>
    <lineage>
        <taxon>Eukaryota</taxon>
        <taxon>Discoba</taxon>
        <taxon>Euglenozoa</taxon>
        <taxon>Kinetoplastea</taxon>
        <taxon>Metakinetoplastina</taxon>
        <taxon>Trypanosomatida</taxon>
        <taxon>Trypanosomatidae</taxon>
        <taxon>Trypanosoma</taxon>
        <taxon>Schizotrypanum</taxon>
    </lineage>
</organism>
<feature type="region of interest" description="Disordered" evidence="1">
    <location>
        <begin position="1"/>
        <end position="31"/>
    </location>
</feature>
<keyword evidence="3" id="KW-1185">Reference proteome</keyword>
<comment type="caution">
    <text evidence="2">The sequence shown here is derived from an EMBL/GenBank/DDBJ whole genome shotgun (WGS) entry which is preliminary data.</text>
</comment>
<proteinExistence type="predicted"/>
<dbReference type="EMBL" id="AHKC01013051">
    <property type="protein sequence ID" value="EKF29507.1"/>
    <property type="molecule type" value="Genomic_DNA"/>
</dbReference>
<evidence type="ECO:0000313" key="3">
    <source>
        <dbReference type="Proteomes" id="UP000007350"/>
    </source>
</evidence>
<gene>
    <name evidence="2" type="ORF">MOQ_006707</name>
</gene>
<dbReference type="Proteomes" id="UP000007350">
    <property type="component" value="Unassembled WGS sequence"/>
</dbReference>
<protein>
    <submittedName>
        <fullName evidence="2">Trans-sialidase, putative</fullName>
    </submittedName>
</protein>